<comment type="caution">
    <text evidence="2">The sequence shown here is derived from an EMBL/GenBank/DDBJ whole genome shotgun (WGS) entry which is preliminary data.</text>
</comment>
<evidence type="ECO:0000313" key="2">
    <source>
        <dbReference type="EMBL" id="KAG5457749.1"/>
    </source>
</evidence>
<keyword evidence="3" id="KW-1185">Reference proteome</keyword>
<dbReference type="OrthoDB" id="73465at2759"/>
<name>A0A8H8DGI6_9FUNG</name>
<feature type="compositionally biased region" description="Pro residues" evidence="1">
    <location>
        <begin position="389"/>
        <end position="401"/>
    </location>
</feature>
<proteinExistence type="predicted"/>
<feature type="non-terminal residue" evidence="2">
    <location>
        <position position="1"/>
    </location>
</feature>
<gene>
    <name evidence="2" type="ORF">BJ554DRAFT_2161</name>
</gene>
<sequence>RRHDGAAAVVGRLDCERADERCAAATKTLRSAARVVQSALRLNRNVNVHATFRRFNSSDPAEKDALAYASPAGVQFVEDTDGVIRLYPLSLLKQLQLGSIEYDEHLTDIFVAIDASSWAPRDAGDGEVVTPLVVLTEDGSFHGFFGTAIGKAPGFGYPSGQPNSVRIERMNNFRLPGKGHTVDDVVRLFSNSSEFRYARELEEMAVKPHTLALRPVSVAPQDDIWPGGGKLWLETSLPRFAKGRTLSHVSTADYRATADCLSEWRQIPDRESAGAPVSDGPVNMTEEVVSNARAADPAVPQLIGPGLLSVLEEMGYATMRQPVPVYRPLREQIPRRRDAGGVGDILRNIRGGRHLAELLALPAQYVEGRRRRAAGAAGRVCRLNVRAPPRTPPPPPPPPAPDRSVPIARRPPSGLGRTAGHTSPPLLVTGVANHVEDLFPSPTYENIGQHTFWLAMYQ</sequence>
<feature type="region of interest" description="Disordered" evidence="1">
    <location>
        <begin position="382"/>
        <end position="426"/>
    </location>
</feature>
<organism evidence="2 3">
    <name type="scientific">Olpidium bornovanus</name>
    <dbReference type="NCBI Taxonomy" id="278681"/>
    <lineage>
        <taxon>Eukaryota</taxon>
        <taxon>Fungi</taxon>
        <taxon>Fungi incertae sedis</taxon>
        <taxon>Olpidiomycota</taxon>
        <taxon>Olpidiomycotina</taxon>
        <taxon>Olpidiomycetes</taxon>
        <taxon>Olpidiales</taxon>
        <taxon>Olpidiaceae</taxon>
        <taxon>Olpidium</taxon>
    </lineage>
</organism>
<evidence type="ECO:0000256" key="1">
    <source>
        <dbReference type="SAM" id="MobiDB-lite"/>
    </source>
</evidence>
<dbReference type="AlphaFoldDB" id="A0A8H8DGI6"/>
<protein>
    <submittedName>
        <fullName evidence="2">Uncharacterized protein</fullName>
    </submittedName>
</protein>
<dbReference type="EMBL" id="JAEFCI010009535">
    <property type="protein sequence ID" value="KAG5457749.1"/>
    <property type="molecule type" value="Genomic_DNA"/>
</dbReference>
<evidence type="ECO:0000313" key="3">
    <source>
        <dbReference type="Proteomes" id="UP000673691"/>
    </source>
</evidence>
<accession>A0A8H8DGI6</accession>
<dbReference type="Proteomes" id="UP000673691">
    <property type="component" value="Unassembled WGS sequence"/>
</dbReference>
<reference evidence="2 3" key="1">
    <citation type="journal article" name="Sci. Rep.">
        <title>Genome-scale phylogenetic analyses confirm Olpidium as the closest living zoosporic fungus to the non-flagellated, terrestrial fungi.</title>
        <authorList>
            <person name="Chang Y."/>
            <person name="Rochon D."/>
            <person name="Sekimoto S."/>
            <person name="Wang Y."/>
            <person name="Chovatia M."/>
            <person name="Sandor L."/>
            <person name="Salamov A."/>
            <person name="Grigoriev I.V."/>
            <person name="Stajich J.E."/>
            <person name="Spatafora J.W."/>
        </authorList>
    </citation>
    <scope>NUCLEOTIDE SEQUENCE [LARGE SCALE GENOMIC DNA]</scope>
    <source>
        <strain evidence="2">S191</strain>
    </source>
</reference>